<accession>A0A1I4MZ10</accession>
<protein>
    <submittedName>
        <fullName evidence="1">Uncharacterized protein</fullName>
    </submittedName>
</protein>
<keyword evidence="2" id="KW-1185">Reference proteome</keyword>
<evidence type="ECO:0000313" key="2">
    <source>
        <dbReference type="Proteomes" id="UP000199470"/>
    </source>
</evidence>
<dbReference type="InterPro" id="IPR022148">
    <property type="entry name" value="CopG_antitoxin"/>
</dbReference>
<dbReference type="Proteomes" id="UP000199470">
    <property type="component" value="Unassembled WGS sequence"/>
</dbReference>
<dbReference type="EMBL" id="FOTW01000012">
    <property type="protein sequence ID" value="SFM08448.1"/>
    <property type="molecule type" value="Genomic_DNA"/>
</dbReference>
<sequence length="114" mass="12558">MGKAKIEGTAEAWESGQLGRDIEHAKPAPQALEAQIDESLGMQMISIRLPKDLIDDFKKIAECRGVGYQPLMREALQRFVVAEYKLIATEYANLKATTATPTPKDTARRGKQAA</sequence>
<dbReference type="RefSeq" id="WP_174900518.1">
    <property type="nucleotide sequence ID" value="NZ_FOTW01000012.1"/>
</dbReference>
<organism evidence="1 2">
    <name type="scientific">Rugamonas rubra</name>
    <dbReference type="NCBI Taxonomy" id="758825"/>
    <lineage>
        <taxon>Bacteria</taxon>
        <taxon>Pseudomonadati</taxon>
        <taxon>Pseudomonadota</taxon>
        <taxon>Betaproteobacteria</taxon>
        <taxon>Burkholderiales</taxon>
        <taxon>Oxalobacteraceae</taxon>
        <taxon>Telluria group</taxon>
        <taxon>Rugamonas</taxon>
    </lineage>
</organism>
<dbReference type="AlphaFoldDB" id="A0A1I4MZ10"/>
<evidence type="ECO:0000313" key="1">
    <source>
        <dbReference type="EMBL" id="SFM08448.1"/>
    </source>
</evidence>
<proteinExistence type="predicted"/>
<gene>
    <name evidence="1" type="ORF">SAMN02982985_02652</name>
</gene>
<dbReference type="Pfam" id="PF12441">
    <property type="entry name" value="CopG_antitoxin"/>
    <property type="match status" value="1"/>
</dbReference>
<name>A0A1I4MZ10_9BURK</name>
<reference evidence="1 2" key="1">
    <citation type="submission" date="2016-10" db="EMBL/GenBank/DDBJ databases">
        <authorList>
            <person name="de Groot N.N."/>
        </authorList>
    </citation>
    <scope>NUCLEOTIDE SEQUENCE [LARGE SCALE GENOMIC DNA]</scope>
    <source>
        <strain evidence="1 2">ATCC 43154</strain>
    </source>
</reference>